<dbReference type="Pfam" id="PF18701">
    <property type="entry name" value="DUF5641"/>
    <property type="match status" value="1"/>
</dbReference>
<reference evidence="2 3" key="1">
    <citation type="journal article" date="2019" name="Sci. Rep.">
        <title>Orb-weaving spider Araneus ventricosus genome elucidates the spidroin gene catalogue.</title>
        <authorList>
            <person name="Kono N."/>
            <person name="Nakamura H."/>
            <person name="Ohtoshi R."/>
            <person name="Moran D.A.P."/>
            <person name="Shinohara A."/>
            <person name="Yoshida Y."/>
            <person name="Fujiwara M."/>
            <person name="Mori M."/>
            <person name="Tomita M."/>
            <person name="Arakawa K."/>
        </authorList>
    </citation>
    <scope>NUCLEOTIDE SEQUENCE [LARGE SCALE GENOMIC DNA]</scope>
</reference>
<dbReference type="OrthoDB" id="6423627at2759"/>
<dbReference type="PANTHER" id="PTHR47331:SF2">
    <property type="match status" value="1"/>
</dbReference>
<organism evidence="2 3">
    <name type="scientific">Araneus ventricosus</name>
    <name type="common">Orbweaver spider</name>
    <name type="synonym">Epeira ventricosa</name>
    <dbReference type="NCBI Taxonomy" id="182803"/>
    <lineage>
        <taxon>Eukaryota</taxon>
        <taxon>Metazoa</taxon>
        <taxon>Ecdysozoa</taxon>
        <taxon>Arthropoda</taxon>
        <taxon>Chelicerata</taxon>
        <taxon>Arachnida</taxon>
        <taxon>Araneae</taxon>
        <taxon>Araneomorphae</taxon>
        <taxon>Entelegynae</taxon>
        <taxon>Araneoidea</taxon>
        <taxon>Araneidae</taxon>
        <taxon>Araneus</taxon>
    </lineage>
</organism>
<evidence type="ECO:0000313" key="2">
    <source>
        <dbReference type="EMBL" id="GBL95818.1"/>
    </source>
</evidence>
<feature type="domain" description="DUF5641" evidence="1">
    <location>
        <begin position="174"/>
        <end position="239"/>
    </location>
</feature>
<accession>A0A4Y2BUQ2</accession>
<evidence type="ECO:0000313" key="3">
    <source>
        <dbReference type="Proteomes" id="UP000499080"/>
    </source>
</evidence>
<sequence length="244" mass="28696">MQLKLPKIERMKFDGHLSNRSKYSKFHNDDSLLPEDRFEYLRLSTAFKGHDLECYFWSDSTVVSAWITIEGPWSVFVENRVTEIRDISLVKQWIQGVKHFLKRNLSPASLKYEELNTLLCECEAIMNNRPLTYLSEYPSELEVLTPSTFLQSLTGYQVNDIDQIENASLVKSLNYVQSLREKLRMRFKHEYMGLLKPPKRRHTDIIKVGDIVLIRSDKTKRLHWPLAKVIEIFPERDGVPVEFC</sequence>
<dbReference type="AlphaFoldDB" id="A0A4Y2BUQ2"/>
<name>A0A4Y2BUQ2_ARAVE</name>
<dbReference type="Proteomes" id="UP000499080">
    <property type="component" value="Unassembled WGS sequence"/>
</dbReference>
<gene>
    <name evidence="2" type="ORF">AVEN_737_1</name>
</gene>
<dbReference type="EMBL" id="BGPR01000114">
    <property type="protein sequence ID" value="GBL95818.1"/>
    <property type="molecule type" value="Genomic_DNA"/>
</dbReference>
<keyword evidence="3" id="KW-1185">Reference proteome</keyword>
<dbReference type="InterPro" id="IPR040676">
    <property type="entry name" value="DUF5641"/>
</dbReference>
<evidence type="ECO:0000259" key="1">
    <source>
        <dbReference type="Pfam" id="PF18701"/>
    </source>
</evidence>
<proteinExistence type="predicted"/>
<dbReference type="PANTHER" id="PTHR47331">
    <property type="entry name" value="PHD-TYPE DOMAIN-CONTAINING PROTEIN"/>
    <property type="match status" value="1"/>
</dbReference>
<protein>
    <recommendedName>
        <fullName evidence="1">DUF5641 domain-containing protein</fullName>
    </recommendedName>
</protein>
<comment type="caution">
    <text evidence="2">The sequence shown here is derived from an EMBL/GenBank/DDBJ whole genome shotgun (WGS) entry which is preliminary data.</text>
</comment>